<gene>
    <name evidence="2" type="ORF">AVDCRST_MAG12-91</name>
</gene>
<sequence length="123" mass="14011">GPFRRTDEGFAVRGGRGRVLPAGVGLPAAGPDLLDYGEVHPGRLRAGGAAHRQDPHDRGQHKQPALPARRGRRRRGRDDRRARPDHHRHNPRGSRWRDQGLLGDRGPLARYQHLPYRREARRR</sequence>
<feature type="region of interest" description="Disordered" evidence="1">
    <location>
        <begin position="1"/>
        <end position="123"/>
    </location>
</feature>
<feature type="non-terminal residue" evidence="2">
    <location>
        <position position="123"/>
    </location>
</feature>
<dbReference type="EMBL" id="CADCVK010000012">
    <property type="protein sequence ID" value="CAA9464077.1"/>
    <property type="molecule type" value="Genomic_DNA"/>
</dbReference>
<reference evidence="2" key="1">
    <citation type="submission" date="2020-02" db="EMBL/GenBank/DDBJ databases">
        <authorList>
            <person name="Meier V. D."/>
        </authorList>
    </citation>
    <scope>NUCLEOTIDE SEQUENCE</scope>
    <source>
        <strain evidence="2">AVDCRST_MAG12</strain>
    </source>
</reference>
<feature type="compositionally biased region" description="Basic and acidic residues" evidence="1">
    <location>
        <begin position="1"/>
        <end position="10"/>
    </location>
</feature>
<name>A0A6J4RCT6_9ACTN</name>
<evidence type="ECO:0000256" key="1">
    <source>
        <dbReference type="SAM" id="MobiDB-lite"/>
    </source>
</evidence>
<accession>A0A6J4RCT6</accession>
<proteinExistence type="predicted"/>
<organism evidence="2">
    <name type="scientific">uncultured Rubrobacteraceae bacterium</name>
    <dbReference type="NCBI Taxonomy" id="349277"/>
    <lineage>
        <taxon>Bacteria</taxon>
        <taxon>Bacillati</taxon>
        <taxon>Actinomycetota</taxon>
        <taxon>Rubrobacteria</taxon>
        <taxon>Rubrobacterales</taxon>
        <taxon>Rubrobacteraceae</taxon>
        <taxon>environmental samples</taxon>
    </lineage>
</organism>
<protein>
    <submittedName>
        <fullName evidence="2">Secreted protein</fullName>
    </submittedName>
</protein>
<feature type="non-terminal residue" evidence="2">
    <location>
        <position position="1"/>
    </location>
</feature>
<feature type="compositionally biased region" description="Basic residues" evidence="1">
    <location>
        <begin position="83"/>
        <end position="94"/>
    </location>
</feature>
<evidence type="ECO:0000313" key="2">
    <source>
        <dbReference type="EMBL" id="CAA9464077.1"/>
    </source>
</evidence>
<dbReference type="AlphaFoldDB" id="A0A6J4RCT6"/>
<feature type="compositionally biased region" description="Basic and acidic residues" evidence="1">
    <location>
        <begin position="51"/>
        <end position="60"/>
    </location>
</feature>